<evidence type="ECO:0008006" key="3">
    <source>
        <dbReference type="Google" id="ProtNLM"/>
    </source>
</evidence>
<protein>
    <recommendedName>
        <fullName evidence="3">TLDc domain-containing protein</fullName>
    </recommendedName>
</protein>
<dbReference type="Proteomes" id="UP001303046">
    <property type="component" value="Unassembled WGS sequence"/>
</dbReference>
<proteinExistence type="predicted"/>
<keyword evidence="2" id="KW-1185">Reference proteome</keyword>
<dbReference type="Pfam" id="PF15375">
    <property type="entry name" value="FSAF1"/>
    <property type="match status" value="1"/>
</dbReference>
<dbReference type="EMBL" id="JAVFWL010000003">
    <property type="protein sequence ID" value="KAK6742731.1"/>
    <property type="molecule type" value="Genomic_DNA"/>
</dbReference>
<organism evidence="1 2">
    <name type="scientific">Necator americanus</name>
    <name type="common">Human hookworm</name>
    <dbReference type="NCBI Taxonomy" id="51031"/>
    <lineage>
        <taxon>Eukaryota</taxon>
        <taxon>Metazoa</taxon>
        <taxon>Ecdysozoa</taxon>
        <taxon>Nematoda</taxon>
        <taxon>Chromadorea</taxon>
        <taxon>Rhabditida</taxon>
        <taxon>Rhabditina</taxon>
        <taxon>Rhabditomorpha</taxon>
        <taxon>Strongyloidea</taxon>
        <taxon>Ancylostomatidae</taxon>
        <taxon>Bunostominae</taxon>
        <taxon>Necator</taxon>
    </lineage>
</organism>
<dbReference type="InterPro" id="IPR027973">
    <property type="entry name" value="FSAF1-like"/>
</dbReference>
<evidence type="ECO:0000313" key="1">
    <source>
        <dbReference type="EMBL" id="KAK6742731.1"/>
    </source>
</evidence>
<name>A0ABR1CWN9_NECAM</name>
<gene>
    <name evidence="1" type="primary">Necator_chrIII.g10929</name>
    <name evidence="1" type="ORF">RB195_010164</name>
</gene>
<comment type="caution">
    <text evidence="1">The sequence shown here is derived from an EMBL/GenBank/DDBJ whole genome shotgun (WGS) entry which is preliminary data.</text>
</comment>
<evidence type="ECO:0000313" key="2">
    <source>
        <dbReference type="Proteomes" id="UP001303046"/>
    </source>
</evidence>
<sequence length="295" mass="32719">MSLTKPENILDDNGTKRVEEMLGPALPVKTGHLRELVAPNMKRAPSHEVRMKKKIGLSQAPLFSSKRSQLMDANESRAETLWTPFNLKLLAYTHAFLIHCNGSLIGSFSGQEAEVGSVLRAGPDVCSSSYDYYWMMNDNWGCEADLFPVSSFGSQTLSELVEGLNSRKPTGGDAMSFASSGAHDVQVVPCIIRKKPRFAPKILKKKSTSNKTSNEANLKHVTFEVEQLLAREGNVQDRNVARERLVMSLGGSAPKGKSVNYKFLKEHRKQQKAEDEKKVAGIKTVLQVNTKKKKK</sequence>
<reference evidence="1 2" key="1">
    <citation type="submission" date="2023-08" db="EMBL/GenBank/DDBJ databases">
        <title>A Necator americanus chromosomal reference genome.</title>
        <authorList>
            <person name="Ilik V."/>
            <person name="Petrzelkova K.J."/>
            <person name="Pardy F."/>
            <person name="Fuh T."/>
            <person name="Niatou-Singa F.S."/>
            <person name="Gouil Q."/>
            <person name="Baker L."/>
            <person name="Ritchie M.E."/>
            <person name="Jex A.R."/>
            <person name="Gazzola D."/>
            <person name="Li H."/>
            <person name="Toshio Fujiwara R."/>
            <person name="Zhan B."/>
            <person name="Aroian R.V."/>
            <person name="Pafco B."/>
            <person name="Schwarz E.M."/>
        </authorList>
    </citation>
    <scope>NUCLEOTIDE SEQUENCE [LARGE SCALE GENOMIC DNA]</scope>
    <source>
        <strain evidence="1 2">Aroian</strain>
        <tissue evidence="1">Whole animal</tissue>
    </source>
</reference>
<accession>A0ABR1CWN9</accession>